<accession>A0A2N5NIB5</accession>
<dbReference type="InterPro" id="IPR023204">
    <property type="entry name" value="SP1917_dom_sf"/>
</dbReference>
<comment type="caution">
    <text evidence="1">The sequence shown here is derived from an EMBL/GenBank/DDBJ whole genome shotgun (WGS) entry which is preliminary data.</text>
</comment>
<protein>
    <recommendedName>
        <fullName evidence="3">DUF2200 domain-containing protein</fullName>
    </recommendedName>
</protein>
<evidence type="ECO:0008006" key="3">
    <source>
        <dbReference type="Google" id="ProtNLM"/>
    </source>
</evidence>
<dbReference type="Pfam" id="PF09966">
    <property type="entry name" value="DUF2200"/>
    <property type="match status" value="1"/>
</dbReference>
<reference evidence="1 2" key="1">
    <citation type="journal article" date="2017" name="Genome Med.">
        <title>A novel Ruminococcus gnavus clade enriched in inflammatory bowel disease patients.</title>
        <authorList>
            <person name="Hall A.B."/>
            <person name="Yassour M."/>
            <person name="Sauk J."/>
            <person name="Garner A."/>
            <person name="Jiang X."/>
            <person name="Arthur T."/>
            <person name="Lagoudas G.K."/>
            <person name="Vatanen T."/>
            <person name="Fornelos N."/>
            <person name="Wilson R."/>
            <person name="Bertha M."/>
            <person name="Cohen M."/>
            <person name="Garber J."/>
            <person name="Khalili H."/>
            <person name="Gevers D."/>
            <person name="Ananthakrishnan A.N."/>
            <person name="Kugathasan S."/>
            <person name="Lander E.S."/>
            <person name="Blainey P."/>
            <person name="Vlamakis H."/>
            <person name="Xavier R.J."/>
            <person name="Huttenhower C."/>
        </authorList>
    </citation>
    <scope>NUCLEOTIDE SEQUENCE [LARGE SCALE GENOMIC DNA]</scope>
    <source>
        <strain evidence="1 2">RJX1118</strain>
    </source>
</reference>
<gene>
    <name evidence="1" type="ORF">CDL18_08175</name>
</gene>
<dbReference type="InterPro" id="IPR015018">
    <property type="entry name" value="DUF1905"/>
</dbReference>
<dbReference type="Gene3D" id="1.10.8.290">
    <property type="entry name" value="uncharacterized protein sp1917 domain"/>
    <property type="match status" value="1"/>
</dbReference>
<sequence>MNIEKVYQMEFGKIYPLLVNKATKKGRRQDEVNTVITWLTGYKTQDIESAVEQSISYGEFFRNAPKPNPDRMLIKGTVCGVRVEEIQEPLMREIRYLDKLVDELTKGKPMHVILRNSEKKTYQFLAVIEPVPDKGGAYVRFPYDIRKEFGKGRVKAEITFDGKPYCGSIVNMGVKNPDGSICYIIGIRKEIRNKIGKQPGDQVTVTVKEV</sequence>
<dbReference type="Proteomes" id="UP000234849">
    <property type="component" value="Unassembled WGS sequence"/>
</dbReference>
<proteinExistence type="predicted"/>
<dbReference type="InterPro" id="IPR014580">
    <property type="entry name" value="UCP033199"/>
</dbReference>
<dbReference type="Gene3D" id="2.40.30.100">
    <property type="entry name" value="AF2212/PG0164-like"/>
    <property type="match status" value="1"/>
</dbReference>
<dbReference type="AlphaFoldDB" id="A0A2N5NIB5"/>
<name>A0A2N5NIB5_MEDGN</name>
<evidence type="ECO:0000313" key="1">
    <source>
        <dbReference type="EMBL" id="PLT55266.1"/>
    </source>
</evidence>
<dbReference type="Pfam" id="PF08922">
    <property type="entry name" value="DUF1905"/>
    <property type="match status" value="1"/>
</dbReference>
<organism evidence="1 2">
    <name type="scientific">Mediterraneibacter gnavus</name>
    <name type="common">Ruminococcus gnavus</name>
    <dbReference type="NCBI Taxonomy" id="33038"/>
    <lineage>
        <taxon>Bacteria</taxon>
        <taxon>Bacillati</taxon>
        <taxon>Bacillota</taxon>
        <taxon>Clostridia</taxon>
        <taxon>Lachnospirales</taxon>
        <taxon>Lachnospiraceae</taxon>
        <taxon>Mediterraneibacter</taxon>
    </lineage>
</organism>
<dbReference type="SUPFAM" id="SSF141694">
    <property type="entry name" value="AF2212/PG0164-like"/>
    <property type="match status" value="1"/>
</dbReference>
<dbReference type="EMBL" id="NIHM01000009">
    <property type="protein sequence ID" value="PLT55266.1"/>
    <property type="molecule type" value="Genomic_DNA"/>
</dbReference>
<evidence type="ECO:0000313" key="2">
    <source>
        <dbReference type="Proteomes" id="UP000234849"/>
    </source>
</evidence>
<dbReference type="InterPro" id="IPR037079">
    <property type="entry name" value="AF2212/PG0164-like_sf"/>
</dbReference>